<keyword evidence="5" id="KW-1185">Reference proteome</keyword>
<dbReference type="GO" id="GO:0008914">
    <property type="term" value="F:leucyl-tRNA--protein transferase activity"/>
    <property type="evidence" value="ECO:0007669"/>
    <property type="project" value="InterPro"/>
</dbReference>
<keyword evidence="3" id="KW-0012">Acyltransferase</keyword>
<dbReference type="InterPro" id="IPR042203">
    <property type="entry name" value="Leu/Phe-tRNA_Trfase_C"/>
</dbReference>
<evidence type="ECO:0000256" key="1">
    <source>
        <dbReference type="ARBA" id="ARBA00022490"/>
    </source>
</evidence>
<gene>
    <name evidence="4" type="ORF">C7Y72_10920</name>
</gene>
<dbReference type="InterPro" id="IPR016181">
    <property type="entry name" value="Acyl_CoA_acyltransferase"/>
</dbReference>
<dbReference type="PANTHER" id="PTHR30098:SF2">
    <property type="entry name" value="LEUCYL_PHENYLALANYL-TRNA--PROTEIN TRANSFERASE"/>
    <property type="match status" value="1"/>
</dbReference>
<dbReference type="Pfam" id="PF03588">
    <property type="entry name" value="Leu_Phe_trans"/>
    <property type="match status" value="1"/>
</dbReference>
<dbReference type="Proteomes" id="UP000240739">
    <property type="component" value="Unassembled WGS sequence"/>
</dbReference>
<keyword evidence="2 4" id="KW-0808">Transferase</keyword>
<organism evidence="4 5">
    <name type="scientific">Paraconexibacter algicola</name>
    <dbReference type="NCBI Taxonomy" id="2133960"/>
    <lineage>
        <taxon>Bacteria</taxon>
        <taxon>Bacillati</taxon>
        <taxon>Actinomycetota</taxon>
        <taxon>Thermoleophilia</taxon>
        <taxon>Solirubrobacterales</taxon>
        <taxon>Paraconexibacteraceae</taxon>
        <taxon>Paraconexibacter</taxon>
    </lineage>
</organism>
<sequence>MTRIVHAFKIRDVSGRPDDDLPLEDVLGMYAAGWFPMDDDESPDEPLPWYSPEERGVFDLDPEALAHTRRVVRRSLARPEAQEWRLVFDVAFAQTLAWCARPRADGDGVWLTPRMVRLYARLNAVGLCHTIELHDRDGELIAGCVAVTIRRAAFLESMFHRVPHAGNVMLYRTLELLHDRGALLCDIQMTTPHTERLGARDISRWQYLARLQEALAD</sequence>
<accession>A0A2T4ULL7</accession>
<reference evidence="4 5" key="1">
    <citation type="submission" date="2018-03" db="EMBL/GenBank/DDBJ databases">
        <title>Aquarubrobacter algicola gen. nov., sp. nov., a novel actinobacterium isolated from shallow eutrophic lake during the end of cyanobacterial harmful algal blooms.</title>
        <authorList>
            <person name="Chun S.J."/>
        </authorList>
    </citation>
    <scope>NUCLEOTIDE SEQUENCE [LARGE SCALE GENOMIC DNA]</scope>
    <source>
        <strain evidence="4 5">Seoho-28</strain>
    </source>
</reference>
<dbReference type="InterPro" id="IPR004616">
    <property type="entry name" value="Leu/Phe-tRNA_Trfase"/>
</dbReference>
<dbReference type="Gene3D" id="3.40.630.70">
    <property type="entry name" value="Leucyl/phenylalanyl-tRNA-protein transferase, C-terminal domain"/>
    <property type="match status" value="1"/>
</dbReference>
<dbReference type="GO" id="GO:0030163">
    <property type="term" value="P:protein catabolic process"/>
    <property type="evidence" value="ECO:0007669"/>
    <property type="project" value="InterPro"/>
</dbReference>
<name>A0A2T4ULL7_9ACTN</name>
<evidence type="ECO:0000256" key="2">
    <source>
        <dbReference type="ARBA" id="ARBA00022679"/>
    </source>
</evidence>
<dbReference type="AlphaFoldDB" id="A0A2T4ULL7"/>
<evidence type="ECO:0000256" key="3">
    <source>
        <dbReference type="ARBA" id="ARBA00023315"/>
    </source>
</evidence>
<comment type="caution">
    <text evidence="4">The sequence shown here is derived from an EMBL/GenBank/DDBJ whole genome shotgun (WGS) entry which is preliminary data.</text>
</comment>
<dbReference type="GO" id="GO:0005737">
    <property type="term" value="C:cytoplasm"/>
    <property type="evidence" value="ECO:0007669"/>
    <property type="project" value="TreeGrafter"/>
</dbReference>
<dbReference type="EMBL" id="PYYB01000001">
    <property type="protein sequence ID" value="PTL60120.1"/>
    <property type="molecule type" value="Genomic_DNA"/>
</dbReference>
<protein>
    <submittedName>
        <fullName evidence="4">Leucyl/phenylalanyl-tRNA--protein transferase</fullName>
    </submittedName>
</protein>
<dbReference type="PANTHER" id="PTHR30098">
    <property type="entry name" value="LEUCYL/PHENYLALANYL-TRNA--PROTEIN TRANSFERASE"/>
    <property type="match status" value="1"/>
</dbReference>
<evidence type="ECO:0000313" key="5">
    <source>
        <dbReference type="Proteomes" id="UP000240739"/>
    </source>
</evidence>
<evidence type="ECO:0000313" key="4">
    <source>
        <dbReference type="EMBL" id="PTL60120.1"/>
    </source>
</evidence>
<dbReference type="SUPFAM" id="SSF55729">
    <property type="entry name" value="Acyl-CoA N-acyltransferases (Nat)"/>
    <property type="match status" value="1"/>
</dbReference>
<proteinExistence type="predicted"/>
<keyword evidence="1" id="KW-0963">Cytoplasm</keyword>